<dbReference type="InterPro" id="IPR054342">
    <property type="entry name" value="TY-Chap_C"/>
</dbReference>
<feature type="domain" description="TY-Chap central" evidence="1">
    <location>
        <begin position="195"/>
        <end position="323"/>
    </location>
</feature>
<dbReference type="InterPro" id="IPR054343">
    <property type="entry name" value="TY-Chap_M"/>
</dbReference>
<organism evidence="4 5">
    <name type="scientific">Rhodococcus rhodnii LMG 5362</name>
    <dbReference type="NCBI Taxonomy" id="1273125"/>
    <lineage>
        <taxon>Bacteria</taxon>
        <taxon>Bacillati</taxon>
        <taxon>Actinomycetota</taxon>
        <taxon>Actinomycetes</taxon>
        <taxon>Mycobacteriales</taxon>
        <taxon>Nocardiaceae</taxon>
        <taxon>Rhodococcus</taxon>
    </lineage>
</organism>
<protein>
    <submittedName>
        <fullName evidence="4">Uncharacterized protein</fullName>
    </submittedName>
</protein>
<dbReference type="Pfam" id="PF22552">
    <property type="entry name" value="TY-Chap3"/>
    <property type="match status" value="1"/>
</dbReference>
<dbReference type="eggNOG" id="ENOG503357V">
    <property type="taxonomic scope" value="Bacteria"/>
</dbReference>
<name>R7WPM3_9NOCA</name>
<dbReference type="Proteomes" id="UP000013525">
    <property type="component" value="Unassembled WGS sequence"/>
</dbReference>
<evidence type="ECO:0000259" key="2">
    <source>
        <dbReference type="Pfam" id="PF22552"/>
    </source>
</evidence>
<proteinExistence type="predicted"/>
<dbReference type="PATRIC" id="fig|1273125.3.peg.1323"/>
<feature type="domain" description="TY-Chap C-terminal" evidence="3">
    <location>
        <begin position="333"/>
        <end position="423"/>
    </location>
</feature>
<comment type="caution">
    <text evidence="4">The sequence shown here is derived from an EMBL/GenBank/DDBJ whole genome shotgun (WGS) entry which is preliminary data.</text>
</comment>
<evidence type="ECO:0000259" key="3">
    <source>
        <dbReference type="Pfam" id="PF22554"/>
    </source>
</evidence>
<reference evidence="4 5" key="1">
    <citation type="journal article" date="2013" name="Genome Announc.">
        <title>Draft Genome Sequence of Rhodococcus rhodnii Strain LMG5362, a Symbiont of Rhodnius prolixus (Hemiptera, Reduviidae, Triatominae), the Principle Vector of Trypanosoma cruzi.</title>
        <authorList>
            <person name="Pachebat J.A."/>
            <person name="van Keulen G."/>
            <person name="Whitten M.M."/>
            <person name="Girdwood S."/>
            <person name="Del Sol R."/>
            <person name="Dyson P.J."/>
            <person name="Facey P.D."/>
        </authorList>
    </citation>
    <scope>NUCLEOTIDE SEQUENCE [LARGE SCALE GENOMIC DNA]</scope>
    <source>
        <strain evidence="4 5">LMG 5362</strain>
    </source>
</reference>
<accession>R7WPM3</accession>
<dbReference type="Pfam" id="PF22554">
    <property type="entry name" value="Chap-C"/>
    <property type="match status" value="1"/>
</dbReference>
<dbReference type="AlphaFoldDB" id="R7WPM3"/>
<evidence type="ECO:0000313" key="4">
    <source>
        <dbReference type="EMBL" id="EOM77266.1"/>
    </source>
</evidence>
<evidence type="ECO:0000313" key="5">
    <source>
        <dbReference type="Proteomes" id="UP000013525"/>
    </source>
</evidence>
<dbReference type="InterPro" id="IPR054344">
    <property type="entry name" value="TY-Chap_N"/>
</dbReference>
<gene>
    <name evidence="4" type="ORF">Rrhod_1369</name>
</gene>
<dbReference type="Pfam" id="PF22551">
    <property type="entry name" value="TY-Chap1"/>
    <property type="match status" value="1"/>
</dbReference>
<sequence>MHRFEGARVPDPITRGFDMPTPFPSEYDGHVMASWVDFRSALAELVAEMHEDDLLTLDPVWETFPTDRGVQCFCWSEGTIRLEIPSNHYLTFEDKLTVDDEQWLVDAGLNPPSGRPGSAGDGSPAFWLDTAPRYADRIADIAVRVLRDLWGIPHPAFVKANTPGSSRALDLAAPAPTESRGFGLTVPTQPESPADLRSLLIDTLSDGLDFHIDLDGDGDPVLRLNGGIVHIWPADDEPAVQVLTTLLRGVTDRSRIVEPLSEFNRTHRYFHAELVGESLVVQHTFPAAPFVPQHLVDVLATLSGILDTVDDDFVARFGGRSARMTTDHECEDDELPEELVHLAELDPEGSGFLDIETVLDVCGQNKATLQRFIEIAHEQERSWLDNARTAITQAEPDEAASCRHEADGWANTTKALQRALAFVSRHPSTNRVGQPQLELFSPPTDPTLFDEWEIDEE</sequence>
<feature type="domain" description="TY-Chap N-terminal" evidence="2">
    <location>
        <begin position="34"/>
        <end position="158"/>
    </location>
</feature>
<keyword evidence="5" id="KW-1185">Reference proteome</keyword>
<dbReference type="EMBL" id="APMY01000048">
    <property type="protein sequence ID" value="EOM77266.1"/>
    <property type="molecule type" value="Genomic_DNA"/>
</dbReference>
<dbReference type="Gene3D" id="3.30.1460.10">
    <property type="match status" value="1"/>
</dbReference>
<evidence type="ECO:0000259" key="1">
    <source>
        <dbReference type="Pfam" id="PF22551"/>
    </source>
</evidence>